<evidence type="ECO:0000256" key="1">
    <source>
        <dbReference type="RuleBase" id="RU004003"/>
    </source>
</evidence>
<gene>
    <name evidence="5" type="ORF">QJ522_21635</name>
</gene>
<dbReference type="PANTHER" id="PTHR30332">
    <property type="entry name" value="PROBABLE GENERAL SECRETION PATHWAY PROTEIN D"/>
    <property type="match status" value="1"/>
</dbReference>
<dbReference type="GO" id="GO:0009306">
    <property type="term" value="P:protein secretion"/>
    <property type="evidence" value="ECO:0007669"/>
    <property type="project" value="InterPro"/>
</dbReference>
<organism evidence="5 6">
    <name type="scientific">Anaerobaca lacustris</name>
    <dbReference type="NCBI Taxonomy" id="3044600"/>
    <lineage>
        <taxon>Bacteria</taxon>
        <taxon>Pseudomonadati</taxon>
        <taxon>Planctomycetota</taxon>
        <taxon>Phycisphaerae</taxon>
        <taxon>Sedimentisphaerales</taxon>
        <taxon>Anaerobacaceae</taxon>
        <taxon>Anaerobaca</taxon>
    </lineage>
</organism>
<evidence type="ECO:0000313" key="6">
    <source>
        <dbReference type="Proteomes" id="UP001431776"/>
    </source>
</evidence>
<dbReference type="PRINTS" id="PR00811">
    <property type="entry name" value="BCTERIALGSPD"/>
</dbReference>
<dbReference type="InterPro" id="IPR001775">
    <property type="entry name" value="GspD/PilQ"/>
</dbReference>
<dbReference type="Proteomes" id="UP001431776">
    <property type="component" value="Unassembled WGS sequence"/>
</dbReference>
<dbReference type="AlphaFoldDB" id="A0AAW6U9C1"/>
<dbReference type="Pfam" id="PF13629">
    <property type="entry name" value="T2SS-T3SS_pil_N"/>
    <property type="match status" value="1"/>
</dbReference>
<evidence type="ECO:0000259" key="4">
    <source>
        <dbReference type="Pfam" id="PF13629"/>
    </source>
</evidence>
<protein>
    <submittedName>
        <fullName evidence="5">Type II and III secretion system protein family protein</fullName>
    </submittedName>
</protein>
<dbReference type="InterPro" id="IPR050810">
    <property type="entry name" value="Bact_Secretion_Sys_Channel"/>
</dbReference>
<feature type="region of interest" description="Disordered" evidence="2">
    <location>
        <begin position="475"/>
        <end position="499"/>
    </location>
</feature>
<sequence length="519" mass="55917">MQRCRSGWLWAIFFIIGLCVATSVQGADSEVVTLITGRSTVIRAPWPTVRVAVTDPKVADVQVLTPEQILVQGLSVGSTDLILWSEDEQETWQRRVQVTLDVETIRNTLVRLFPTGELQVSDSGEVLLVQGLLRSAEQARQLQNYLEKTKVEFVDMTSVAGIQQVQLQVRVAEVSRAATRALGISGYQTDAAGGRMFWGQRLNAPEINIGAAGGQPAGDNLLFVTPEDGIGASSLVTLFAGFPNSNLEIFLQALAENQYLRLLANPTLIALSGEQADFLAGGEFPIPVPQTSGGASGTITIEYKEFGVRLRFRPIVLGDGGIHLHAIQEVSELTDTGSVTIEGYNVPGLITRRAETTLELKSGQSFAIAGLIQNKDSAINSRIPGLGDLPILGPLFRSVRYQNSETELVILVTASLIEPMNMANRPPVPGVTHAPPNDWELYLEGRLEAAEPARLDPATAEAMRQMGLDKLVGPGAWDAHDGKAAPAAPPSEETEPIANGARIKVRAWDVPSDWIADVP</sequence>
<dbReference type="InterPro" id="IPR004846">
    <property type="entry name" value="T2SS/T3SS_dom"/>
</dbReference>
<dbReference type="EMBL" id="JASCXX010000046">
    <property type="protein sequence ID" value="MDI6451678.1"/>
    <property type="molecule type" value="Genomic_DNA"/>
</dbReference>
<keyword evidence="6" id="KW-1185">Reference proteome</keyword>
<feature type="domain" description="Type II/III secretion system secretin-like" evidence="3">
    <location>
        <begin position="253"/>
        <end position="417"/>
    </location>
</feature>
<evidence type="ECO:0000259" key="3">
    <source>
        <dbReference type="Pfam" id="PF00263"/>
    </source>
</evidence>
<reference evidence="5" key="1">
    <citation type="submission" date="2023-05" db="EMBL/GenBank/DDBJ databases">
        <title>Anaerotaeda fermentans gen. nov., sp. nov., a novel anaerobic planctomycete of the new family within the order Sedimentisphaerales isolated from Taman Peninsula, Russia.</title>
        <authorList>
            <person name="Khomyakova M.A."/>
            <person name="Merkel A.Y."/>
            <person name="Slobodkin A.I."/>
        </authorList>
    </citation>
    <scope>NUCLEOTIDE SEQUENCE</scope>
    <source>
        <strain evidence="5">M17dextr</strain>
    </source>
</reference>
<name>A0AAW6U9C1_9BACT</name>
<dbReference type="RefSeq" id="WP_349247086.1">
    <property type="nucleotide sequence ID" value="NZ_JASCXX010000046.1"/>
</dbReference>
<comment type="similarity">
    <text evidence="1">Belongs to the bacterial secretin family.</text>
</comment>
<evidence type="ECO:0000313" key="5">
    <source>
        <dbReference type="EMBL" id="MDI6451678.1"/>
    </source>
</evidence>
<proteinExistence type="inferred from homology"/>
<dbReference type="GO" id="GO:0015627">
    <property type="term" value="C:type II protein secretion system complex"/>
    <property type="evidence" value="ECO:0007669"/>
    <property type="project" value="TreeGrafter"/>
</dbReference>
<dbReference type="InterPro" id="IPR032789">
    <property type="entry name" value="T2SS-T3SS_pil_N"/>
</dbReference>
<evidence type="ECO:0000256" key="2">
    <source>
        <dbReference type="SAM" id="MobiDB-lite"/>
    </source>
</evidence>
<comment type="caution">
    <text evidence="5">The sequence shown here is derived from an EMBL/GenBank/DDBJ whole genome shotgun (WGS) entry which is preliminary data.</text>
</comment>
<feature type="domain" description="Pilus formation protein N-terminal" evidence="4">
    <location>
        <begin position="29"/>
        <end position="99"/>
    </location>
</feature>
<accession>A0AAW6U9C1</accession>
<dbReference type="Pfam" id="PF00263">
    <property type="entry name" value="Secretin"/>
    <property type="match status" value="1"/>
</dbReference>
<dbReference type="PANTHER" id="PTHR30332:SF17">
    <property type="entry name" value="TYPE IV PILIATION SYSTEM PROTEIN DR_0774-RELATED"/>
    <property type="match status" value="1"/>
</dbReference>